<dbReference type="AlphaFoldDB" id="A0AAD9T1U2"/>
<evidence type="ECO:0000313" key="4">
    <source>
        <dbReference type="Proteomes" id="UP001285354"/>
    </source>
</evidence>
<feature type="compositionally biased region" description="Polar residues" evidence="2">
    <location>
        <begin position="191"/>
        <end position="206"/>
    </location>
</feature>
<name>A0AAD9T1U2_9HELO</name>
<proteinExistence type="predicted"/>
<evidence type="ECO:0000313" key="3">
    <source>
        <dbReference type="EMBL" id="KAK2627024.1"/>
    </source>
</evidence>
<dbReference type="Proteomes" id="UP001285354">
    <property type="component" value="Unassembled WGS sequence"/>
</dbReference>
<organism evidence="3 4">
    <name type="scientific">Diplocarpon rosae</name>
    <dbReference type="NCBI Taxonomy" id="946125"/>
    <lineage>
        <taxon>Eukaryota</taxon>
        <taxon>Fungi</taxon>
        <taxon>Dikarya</taxon>
        <taxon>Ascomycota</taxon>
        <taxon>Pezizomycotina</taxon>
        <taxon>Leotiomycetes</taxon>
        <taxon>Helotiales</taxon>
        <taxon>Drepanopezizaceae</taxon>
        <taxon>Diplocarpon</taxon>
    </lineage>
</organism>
<feature type="coiled-coil region" evidence="1">
    <location>
        <begin position="31"/>
        <end position="58"/>
    </location>
</feature>
<comment type="caution">
    <text evidence="3">The sequence shown here is derived from an EMBL/GenBank/DDBJ whole genome shotgun (WGS) entry which is preliminary data.</text>
</comment>
<evidence type="ECO:0000256" key="2">
    <source>
        <dbReference type="SAM" id="MobiDB-lite"/>
    </source>
</evidence>
<feature type="region of interest" description="Disordered" evidence="2">
    <location>
        <begin position="190"/>
        <end position="239"/>
    </location>
</feature>
<keyword evidence="1" id="KW-0175">Coiled coil</keyword>
<feature type="region of interest" description="Disordered" evidence="2">
    <location>
        <begin position="134"/>
        <end position="177"/>
    </location>
</feature>
<keyword evidence="4" id="KW-1185">Reference proteome</keyword>
<evidence type="ECO:0000256" key="1">
    <source>
        <dbReference type="SAM" id="Coils"/>
    </source>
</evidence>
<dbReference type="EMBL" id="JAUBYV010000005">
    <property type="protein sequence ID" value="KAK2627024.1"/>
    <property type="molecule type" value="Genomic_DNA"/>
</dbReference>
<gene>
    <name evidence="3" type="ORF">QTJ16_004199</name>
</gene>
<sequence>MALFPSHPEIIDASSLQAAIALDSNRIFDALVRLVKERDSLKEELTSVTDDLKNTRLDHKASSKQYAELFKNSGAKQLYLWKWFRQMCNTPSWLPPPPLSQPSEADLREQLASLPTTWNREVFMERWIIEGFSGEDSWETTEDGSGNGCEHGTERGTEGGTDEGTEGSLSSAEGSIGSKALDPHAQVFIPHTSSRVSNRSPVQRNKSPPKFHGTPPRFKSSPRKLPESSRIEYSPTPRPARAANTFTSPFPLAVHAPDAFIAWPPPNVFAYQQTIPRLILPNSFPDAATQSLIVSLSPRWMAICPHSLVTFPARCPRAGHCRLKPVCDAFNEIGGLGCDSQVGTCPFPHERKMCAEQALGVAGGCTMQYRNGVEWVSLSDEQFRAQIVAHLRCRAHQATCHPEEWKQRMIVISLRDAHQMGTYN</sequence>
<reference evidence="3" key="1">
    <citation type="submission" date="2023-06" db="EMBL/GenBank/DDBJ databases">
        <title>Draft genome of Marssonina rosae.</title>
        <authorList>
            <person name="Cheng Q."/>
        </authorList>
    </citation>
    <scope>NUCLEOTIDE SEQUENCE</scope>
    <source>
        <strain evidence="3">R4</strain>
    </source>
</reference>
<accession>A0AAD9T1U2</accession>
<protein>
    <submittedName>
        <fullName evidence="3">Uncharacterized protein</fullName>
    </submittedName>
</protein>